<evidence type="ECO:0000313" key="9">
    <source>
        <dbReference type="Proteomes" id="UP001359485"/>
    </source>
</evidence>
<evidence type="ECO:0000256" key="6">
    <source>
        <dbReference type="ARBA" id="ARBA00026055"/>
    </source>
</evidence>
<dbReference type="PROSITE" id="PS51329">
    <property type="entry name" value="C_CAP_COFACTOR_C"/>
    <property type="match status" value="1"/>
</dbReference>
<sequence>MNKLYGPTPDPIDRILKRQSERRKTEEKNNLDLTNYEEIEKFTEDFNEKQKEIGKNLSLTETIDPGKLYQHFSDLNDEIQMLQRFYSNATIFLRLYDRKVCQATLHDLQSRLKDLENRFLPKKKFGFKNRTNKVDRTEAKNGMKKANAVSNKNTTYLKGEACGFCLRENETLCLKGEQINKKDVLLADLKNCSVELYGNPSTLHMTNIDNCQVFSGPITTSVFVERVKDSSLHLACQQLRIHETVNTNIYAHITSKAIIEDSKDVRFGIYKLNYEGLEDDYRSSGLNREVNNWDKVDDFNWLAIDKPSPNWSTLSV</sequence>
<dbReference type="EMBL" id="JAWJWF010000001">
    <property type="protein sequence ID" value="KAK6640247.1"/>
    <property type="molecule type" value="Genomic_DNA"/>
</dbReference>
<comment type="similarity">
    <text evidence="2">Belongs to the TBCC family.</text>
</comment>
<dbReference type="Gene3D" id="2.160.20.70">
    <property type="match status" value="1"/>
</dbReference>
<dbReference type="PANTHER" id="PTHR15139:SF0">
    <property type="entry name" value="TUBULIN-SPECIFIC CHAPERONE C"/>
    <property type="match status" value="1"/>
</dbReference>
<dbReference type="InterPro" id="IPR031925">
    <property type="entry name" value="TBCC_N"/>
</dbReference>
<comment type="subunit">
    <text evidence="6">Supercomplex made of cofactors A to E. Cofactors A and D function by capturing and stabilizing tubulin in a quasi-native conformation. Cofactor E binds to the cofactor D-tubulin complex; interaction with cofactor C then causes the release of tubulin polypeptides that are committed to the native state.</text>
</comment>
<accession>A0ABR1BDU8</accession>
<evidence type="ECO:0000256" key="5">
    <source>
        <dbReference type="ARBA" id="ARBA00023186"/>
    </source>
</evidence>
<reference evidence="8 9" key="1">
    <citation type="submission" date="2023-09" db="EMBL/GenBank/DDBJ databases">
        <title>Genomes of two closely related lineages of the louse Polyplax serrata with different host specificities.</title>
        <authorList>
            <person name="Martinu J."/>
            <person name="Tarabai H."/>
            <person name="Stefka J."/>
            <person name="Hypsa V."/>
        </authorList>
    </citation>
    <scope>NUCLEOTIDE SEQUENCE [LARGE SCALE GENOMIC DNA]</scope>
    <source>
        <strain evidence="8">98ZLc_SE</strain>
    </source>
</reference>
<comment type="subcellular location">
    <subcellularLocation>
        <location evidence="1">Cytoplasm</location>
    </subcellularLocation>
</comment>
<keyword evidence="3" id="KW-0963">Cytoplasm</keyword>
<name>A0ABR1BDU8_POLSC</name>
<dbReference type="Pfam" id="PF07986">
    <property type="entry name" value="TBCC"/>
    <property type="match status" value="1"/>
</dbReference>
<dbReference type="InterPro" id="IPR006599">
    <property type="entry name" value="CARP_motif"/>
</dbReference>
<evidence type="ECO:0000256" key="4">
    <source>
        <dbReference type="ARBA" id="ARBA00022990"/>
    </source>
</evidence>
<dbReference type="InterPro" id="IPR017901">
    <property type="entry name" value="C-CAP_CF_C-like"/>
</dbReference>
<evidence type="ECO:0000256" key="3">
    <source>
        <dbReference type="ARBA" id="ARBA00022490"/>
    </source>
</evidence>
<dbReference type="InterPro" id="IPR016098">
    <property type="entry name" value="CAP/MinC_C"/>
</dbReference>
<gene>
    <name evidence="8" type="ORF">RUM44_011933</name>
</gene>
<evidence type="ECO:0000256" key="1">
    <source>
        <dbReference type="ARBA" id="ARBA00004496"/>
    </source>
</evidence>
<dbReference type="Gene3D" id="1.20.58.1250">
    <property type="entry name" value="Tubulin Binding Cofactor C, N-terminal domain"/>
    <property type="match status" value="1"/>
</dbReference>
<evidence type="ECO:0000259" key="7">
    <source>
        <dbReference type="PROSITE" id="PS51329"/>
    </source>
</evidence>
<dbReference type="SMART" id="SM00673">
    <property type="entry name" value="CARP"/>
    <property type="match status" value="2"/>
</dbReference>
<protein>
    <recommendedName>
        <fullName evidence="7">C-CAP/cofactor C-like domain-containing protein</fullName>
    </recommendedName>
</protein>
<proteinExistence type="inferred from homology"/>
<comment type="caution">
    <text evidence="8">The sequence shown here is derived from an EMBL/GenBank/DDBJ whole genome shotgun (WGS) entry which is preliminary data.</text>
</comment>
<feature type="domain" description="C-CAP/cofactor C-like" evidence="7">
    <location>
        <begin position="143"/>
        <end position="301"/>
    </location>
</feature>
<keyword evidence="5" id="KW-0143">Chaperone</keyword>
<dbReference type="InterPro" id="IPR027684">
    <property type="entry name" value="TBCC"/>
</dbReference>
<keyword evidence="9" id="KW-1185">Reference proteome</keyword>
<dbReference type="InterPro" id="IPR038397">
    <property type="entry name" value="TBCC_N_sf"/>
</dbReference>
<dbReference type="InterPro" id="IPR012945">
    <property type="entry name" value="Tubulin-bd_cofactor_C_dom"/>
</dbReference>
<dbReference type="Proteomes" id="UP001359485">
    <property type="component" value="Unassembled WGS sequence"/>
</dbReference>
<evidence type="ECO:0000256" key="2">
    <source>
        <dbReference type="ARBA" id="ARBA00008848"/>
    </source>
</evidence>
<dbReference type="Pfam" id="PF16752">
    <property type="entry name" value="TBCC_N"/>
    <property type="match status" value="1"/>
</dbReference>
<dbReference type="PANTHER" id="PTHR15139">
    <property type="entry name" value="TUBULIN FOLDING COFACTOR C"/>
    <property type="match status" value="1"/>
</dbReference>
<keyword evidence="4" id="KW-0007">Acetylation</keyword>
<organism evidence="8 9">
    <name type="scientific">Polyplax serrata</name>
    <name type="common">Common mouse louse</name>
    <dbReference type="NCBI Taxonomy" id="468196"/>
    <lineage>
        <taxon>Eukaryota</taxon>
        <taxon>Metazoa</taxon>
        <taxon>Ecdysozoa</taxon>
        <taxon>Arthropoda</taxon>
        <taxon>Hexapoda</taxon>
        <taxon>Insecta</taxon>
        <taxon>Pterygota</taxon>
        <taxon>Neoptera</taxon>
        <taxon>Paraneoptera</taxon>
        <taxon>Psocodea</taxon>
        <taxon>Troctomorpha</taxon>
        <taxon>Phthiraptera</taxon>
        <taxon>Anoplura</taxon>
        <taxon>Polyplacidae</taxon>
        <taxon>Polyplax</taxon>
    </lineage>
</organism>
<evidence type="ECO:0000313" key="8">
    <source>
        <dbReference type="EMBL" id="KAK6640247.1"/>
    </source>
</evidence>